<dbReference type="InterPro" id="IPR042185">
    <property type="entry name" value="Serpin_sf_2"/>
</dbReference>
<dbReference type="InterPro" id="IPR023795">
    <property type="entry name" value="Serpin_CS"/>
</dbReference>
<evidence type="ECO:0000259" key="2">
    <source>
        <dbReference type="Pfam" id="PF00079"/>
    </source>
</evidence>
<dbReference type="AlphaFoldDB" id="A0AA38M6M0"/>
<feature type="domain" description="Serpin" evidence="2">
    <location>
        <begin position="10"/>
        <end position="165"/>
    </location>
</feature>
<comment type="similarity">
    <text evidence="1">Belongs to the serpin family.</text>
</comment>
<dbReference type="Gene3D" id="2.30.39.10">
    <property type="entry name" value="Alpha-1-antitrypsin, domain 1"/>
    <property type="match status" value="2"/>
</dbReference>
<dbReference type="SUPFAM" id="SSF56574">
    <property type="entry name" value="Serpins"/>
    <property type="match status" value="1"/>
</dbReference>
<comment type="caution">
    <text evidence="3">The sequence shown here is derived from an EMBL/GenBank/DDBJ whole genome shotgun (WGS) entry which is preliminary data.</text>
</comment>
<gene>
    <name evidence="3" type="ORF">Zmor_022308</name>
</gene>
<organism evidence="3 4">
    <name type="scientific">Zophobas morio</name>
    <dbReference type="NCBI Taxonomy" id="2755281"/>
    <lineage>
        <taxon>Eukaryota</taxon>
        <taxon>Metazoa</taxon>
        <taxon>Ecdysozoa</taxon>
        <taxon>Arthropoda</taxon>
        <taxon>Hexapoda</taxon>
        <taxon>Insecta</taxon>
        <taxon>Pterygota</taxon>
        <taxon>Neoptera</taxon>
        <taxon>Endopterygota</taxon>
        <taxon>Coleoptera</taxon>
        <taxon>Polyphaga</taxon>
        <taxon>Cucujiformia</taxon>
        <taxon>Tenebrionidae</taxon>
        <taxon>Zophobas</taxon>
    </lineage>
</organism>
<dbReference type="PANTHER" id="PTHR11461">
    <property type="entry name" value="SERINE PROTEASE INHIBITOR, SERPIN"/>
    <property type="match status" value="1"/>
</dbReference>
<proteinExistence type="inferred from homology"/>
<dbReference type="GO" id="GO:0005615">
    <property type="term" value="C:extracellular space"/>
    <property type="evidence" value="ECO:0007669"/>
    <property type="project" value="InterPro"/>
</dbReference>
<dbReference type="PANTHER" id="PTHR11461:SF211">
    <property type="entry name" value="GH10112P-RELATED"/>
    <property type="match status" value="1"/>
</dbReference>
<evidence type="ECO:0000256" key="1">
    <source>
        <dbReference type="ARBA" id="ARBA00009500"/>
    </source>
</evidence>
<protein>
    <recommendedName>
        <fullName evidence="2">Serpin domain-containing protein</fullName>
    </recommendedName>
</protein>
<dbReference type="Pfam" id="PF00079">
    <property type="entry name" value="Serpin"/>
    <property type="match status" value="1"/>
</dbReference>
<dbReference type="InterPro" id="IPR036186">
    <property type="entry name" value="Serpin_sf"/>
</dbReference>
<dbReference type="Proteomes" id="UP001168821">
    <property type="component" value="Unassembled WGS sequence"/>
</dbReference>
<evidence type="ECO:0000313" key="3">
    <source>
        <dbReference type="EMBL" id="KAJ3644587.1"/>
    </source>
</evidence>
<dbReference type="EMBL" id="JALNTZ010000007">
    <property type="protein sequence ID" value="KAJ3644587.1"/>
    <property type="molecule type" value="Genomic_DNA"/>
</dbReference>
<dbReference type="InterPro" id="IPR000215">
    <property type="entry name" value="Serpin_fam"/>
</dbReference>
<accession>A0AA38M6M0</accession>
<keyword evidence="4" id="KW-1185">Reference proteome</keyword>
<sequence>MLSAHTVVLDSVQLDAKFLELPFDDGSTTFTIVLPNARDGLVELEKQIDKVLATTDFGQKYVQVSLPTASFKIERTLLETPLKTLGVQNIWSNSADLSGMAGVPGELRANRILQSSYIKADETGVEAIVDTSVELRVTEEHNVVADHPFLFYIKYKGIIVFVGRRVRY</sequence>
<evidence type="ECO:0000313" key="4">
    <source>
        <dbReference type="Proteomes" id="UP001168821"/>
    </source>
</evidence>
<name>A0AA38M6M0_9CUCU</name>
<reference evidence="3" key="1">
    <citation type="journal article" date="2023" name="G3 (Bethesda)">
        <title>Whole genome assemblies of Zophobas morio and Tenebrio molitor.</title>
        <authorList>
            <person name="Kaur S."/>
            <person name="Stinson S.A."/>
            <person name="diCenzo G.C."/>
        </authorList>
    </citation>
    <scope>NUCLEOTIDE SEQUENCE</scope>
    <source>
        <strain evidence="3">QUZm001</strain>
    </source>
</reference>
<dbReference type="InterPro" id="IPR023796">
    <property type="entry name" value="Serpin_dom"/>
</dbReference>
<dbReference type="PROSITE" id="PS00284">
    <property type="entry name" value="SERPIN"/>
    <property type="match status" value="1"/>
</dbReference>
<dbReference type="GO" id="GO:0004867">
    <property type="term" value="F:serine-type endopeptidase inhibitor activity"/>
    <property type="evidence" value="ECO:0007669"/>
    <property type="project" value="InterPro"/>
</dbReference>